<dbReference type="InterPro" id="IPR007763">
    <property type="entry name" value="NDUFA12"/>
</dbReference>
<dbReference type="Gene3D" id="3.40.80.10">
    <property type="entry name" value="Peptidoglycan recognition protein-like"/>
    <property type="match status" value="4"/>
</dbReference>
<feature type="compositionally biased region" description="Basic and acidic residues" evidence="6">
    <location>
        <begin position="1579"/>
        <end position="1593"/>
    </location>
</feature>
<dbReference type="CDD" id="cd06583">
    <property type="entry name" value="PGRP"/>
    <property type="match status" value="4"/>
</dbReference>
<feature type="region of interest" description="Disordered" evidence="6">
    <location>
        <begin position="1094"/>
        <end position="1232"/>
    </location>
</feature>
<feature type="compositionally biased region" description="Basic and acidic residues" evidence="6">
    <location>
        <begin position="1288"/>
        <end position="1307"/>
    </location>
</feature>
<keyword evidence="10" id="KW-1185">Reference proteome</keyword>
<evidence type="ECO:0000256" key="1">
    <source>
        <dbReference type="ARBA" id="ARBA00007355"/>
    </source>
</evidence>
<accession>A0A8J6L2D7</accession>
<feature type="region of interest" description="Disordered" evidence="6">
    <location>
        <begin position="1017"/>
        <end position="1037"/>
    </location>
</feature>
<feature type="domain" description="WH2" evidence="8">
    <location>
        <begin position="1360"/>
        <end position="1377"/>
    </location>
</feature>
<protein>
    <recommendedName>
        <fullName evidence="8">WH2 domain-containing protein</fullName>
    </recommendedName>
</protein>
<feature type="signal peptide" evidence="7">
    <location>
        <begin position="1"/>
        <end position="16"/>
    </location>
</feature>
<dbReference type="SMART" id="SM00246">
    <property type="entry name" value="WH2"/>
    <property type="match status" value="2"/>
</dbReference>
<dbReference type="InterPro" id="IPR006619">
    <property type="entry name" value="PGRP_domain_met/bac"/>
</dbReference>
<feature type="compositionally biased region" description="Basic and acidic residues" evidence="6">
    <location>
        <begin position="1689"/>
        <end position="1715"/>
    </location>
</feature>
<feature type="compositionally biased region" description="Pro residues" evidence="6">
    <location>
        <begin position="1274"/>
        <end position="1285"/>
    </location>
</feature>
<reference evidence="9" key="1">
    <citation type="journal article" date="2020" name="J Insects Food Feed">
        <title>The yellow mealworm (Tenebrio molitor) genome: a resource for the emerging insects as food and feed industry.</title>
        <authorList>
            <person name="Eriksson T."/>
            <person name="Andere A."/>
            <person name="Kelstrup H."/>
            <person name="Emery V."/>
            <person name="Picard C."/>
        </authorList>
    </citation>
    <scope>NUCLEOTIDE SEQUENCE</scope>
    <source>
        <strain evidence="9">Stoneville</strain>
        <tissue evidence="9">Whole head</tissue>
    </source>
</reference>
<feature type="region of interest" description="Disordered" evidence="6">
    <location>
        <begin position="1469"/>
        <end position="1526"/>
    </location>
</feature>
<name>A0A8J6L2D7_TENMO</name>
<evidence type="ECO:0000256" key="3">
    <source>
        <dbReference type="ARBA" id="ARBA00022588"/>
    </source>
</evidence>
<reference evidence="9" key="2">
    <citation type="submission" date="2021-08" db="EMBL/GenBank/DDBJ databases">
        <authorList>
            <person name="Eriksson T."/>
        </authorList>
    </citation>
    <scope>NUCLEOTIDE SEQUENCE</scope>
    <source>
        <strain evidence="9">Stoneville</strain>
        <tissue evidence="9">Whole head</tissue>
    </source>
</reference>
<feature type="region of interest" description="Disordered" evidence="6">
    <location>
        <begin position="1266"/>
        <end position="1308"/>
    </location>
</feature>
<dbReference type="PROSITE" id="PS51082">
    <property type="entry name" value="WH2"/>
    <property type="match status" value="1"/>
</dbReference>
<organism evidence="9 10">
    <name type="scientific">Tenebrio molitor</name>
    <name type="common">Yellow mealworm beetle</name>
    <dbReference type="NCBI Taxonomy" id="7067"/>
    <lineage>
        <taxon>Eukaryota</taxon>
        <taxon>Metazoa</taxon>
        <taxon>Ecdysozoa</taxon>
        <taxon>Arthropoda</taxon>
        <taxon>Hexapoda</taxon>
        <taxon>Insecta</taxon>
        <taxon>Pterygota</taxon>
        <taxon>Neoptera</taxon>
        <taxon>Endopterygota</taxon>
        <taxon>Coleoptera</taxon>
        <taxon>Polyphaga</taxon>
        <taxon>Cucujiformia</taxon>
        <taxon>Tenebrionidae</taxon>
        <taxon>Tenebrio</taxon>
    </lineage>
</organism>
<dbReference type="PANTHER" id="PTHR11022">
    <property type="entry name" value="PEPTIDOGLYCAN RECOGNITION PROTEIN"/>
    <property type="match status" value="1"/>
</dbReference>
<evidence type="ECO:0000256" key="4">
    <source>
        <dbReference type="ARBA" id="ARBA00022859"/>
    </source>
</evidence>
<dbReference type="SMART" id="SM00644">
    <property type="entry name" value="Ami_2"/>
    <property type="match status" value="4"/>
</dbReference>
<keyword evidence="3" id="KW-0399">Innate immunity</keyword>
<dbReference type="Pfam" id="PF01510">
    <property type="entry name" value="Amidase_2"/>
    <property type="match status" value="4"/>
</dbReference>
<dbReference type="SUPFAM" id="SSF55846">
    <property type="entry name" value="N-acetylmuramoyl-L-alanine amidase-like"/>
    <property type="match status" value="4"/>
</dbReference>
<sequence>MYPQLLIVALIGTASGLSIIPRDGWNARSPTNTQYMSNPVPYVVIHHSESPGACYTEADCIKAMQSMQNYHMDSNGWADIGYSFGVGSDGNAYEGRGWSKVGAHAPGYNSNSIGICLIGNWMSDLPPQNQLDAVHELIQYGVDEGMISGDYELVGHREVTDTDCPGDRLFSEISTWDHFVDITVKMYPQLLFAALIVVGAVSGLDIISRDGWNARPPTNSEAMSNPVPYVVIHHSAEPAACYTKDDCIAAMQTMQHMHQDTNGWADIGYSFGVGGDGNAYEGRGWSKVGAHAPGYNAMSIGICVIGNWMEELPPKNQLDTVHELIQYGVELGMISEDYQLVGHREVKETLCPGDQLYAEITTVVRNALAVDRQHHFRPETTPNVATALTTLEQETKPQERKKLGRPTSPFITSTFLGTAPALDITSRDAWNAVPFTTSELVLNPVLFVVIHHSEVPPACYTKRECTLAMQHIQNMHLEYKGWPDISYNFAVGGDGNVYEGRGWSQVGAYTPGYDKDSIGICLIGNWTEETPPQNQLDAAQELIQYGVDQGMINPDYMVLGHREISEVECTMSALVLTTREEWDARPPVLIEPMSNPVPYVIIHHSYIPPACTTTADCLDAMRKMQDMHQITNAWNDIGYHFAVGGDGHAYEGRGWSRVGAHAPGYNNISIGICVIGDWTQELPPEWQLEAVHQLVEYGVEQGFIQEDYKLLGHRQVRDTECPGDRLFNEITTWEHFSETPKTCRAKPLLEPPRNRPRVSFPVRPSTSCPSLSIFSVTKSTKYFESVGRRGNVTTLEIAASYFERECRTENVCVLHRKTTEIGEKSTHISHKLAEKQRAREKFPVKIPRHRTAPTDLGEEILVLVVVVVPDVHVSDRGENPLVTLHNPGPPPVLPLLHDRHNQTFCRRLDRPYFHNRSHRIIYDALWHRPNIDPEAKTIFDDFYPRANNERDVSAVSTPSTQDQDVRRRRVVCVCVCAINLRRQGRRTTKIEDTHQRDEATGAASIRQEIANTQNSHTALAWPLSPPEKSGEGPTTTSRRSERFCWKLWVRAARQRFLRLKITERFGQLIRNRTIVSKTSDQLFKSWVFTKAMPAGKDEASASNPAQRTTFRPPWVKEGPSPLPVPTAPWTLKNARRDSNKESSSENPLAGVQLRKTSVTAKDPQENGKDNTFKRPQLRPVPPKEETKPPKETLPPVKLNSVAERQKNEAMKKPPIQRLPSKDEEIDRVSPSVDAKSNRLLREGSIFDLFDRKVTPVMRNALVREESMRRLSQTPAPPPMPPPAPKMPGSDKMKPLTSKQKERIEQLKNRPKVRPDWTAMLKEIESNKKLKHVECNDRSEPLLPQTKATEHFVFESEKANVHNELLKQIQGGIHLKKVKTNDRSKPVLEGLRKFRRQMTIEEQIQKSVSMASMPPEEIEDEVDEMDDIDKVRDDLQSTKQMLALELRNKEAQIRENKRLMARIQNLEAELEKERNREKSSGGGENTGDDKLIQSLKKEAEQARKTSEEVEKKFTEATEQLDNTKFQLEETKKQNQLLEKKLQEALQGKRTSISKDMVNGEESEDEICEDEPSDESDGEDTPEKRERRAQRELKQLRNKLRSFKNKEDNAKKERVALREIMKKHQTAIKEEKKKYKALQKEVDKMASLMKDVSDDEEDEDEEKEESDEEVEEEEESTEESETEESDDESDYSERSQSEPEDAPNDKKRDNLTARSNRHEKILSALKKGNFMLKTNAERLQDDLNKQKEMTANLQEDLDSKVHNFVKKLCKMSKFFGIDKLLSVLNIIKESGGLKASLYKLYRMDELKVGCLMGTDKYGNKYYENKRFFYGRNRWVEYAPYYNLEYDGSQVPAEWFGWLHYKTDLTPDEEPFRPKYKWMLDHTENPSGTPGQFMPYSTTRPKIEPWIPPKKC</sequence>
<proteinExistence type="inferred from homology"/>
<comment type="function">
    <text evidence="5">Peptidoglycan-recognition protein probably involved in innate immunity by binding to peptidoglycans (PGN) of bacteria and activating the prophenoloxidase (proPO) cascade immune response. Binds to 1,3-beta-D-glucan and PGN.</text>
</comment>
<comment type="caution">
    <text evidence="9">The sequence shown here is derived from an EMBL/GenBank/DDBJ whole genome shotgun (WGS) entry which is preliminary data.</text>
</comment>
<feature type="compositionally biased region" description="Basic and acidic residues" evidence="6">
    <location>
        <begin position="1162"/>
        <end position="1172"/>
    </location>
</feature>
<feature type="compositionally biased region" description="Acidic residues" evidence="6">
    <location>
        <begin position="1651"/>
        <end position="1688"/>
    </location>
</feature>
<gene>
    <name evidence="9" type="ORF">GEV33_013698</name>
</gene>
<dbReference type="InterPro" id="IPR003124">
    <property type="entry name" value="WH2_dom"/>
</dbReference>
<feature type="compositionally biased region" description="Basic and acidic residues" evidence="6">
    <location>
        <begin position="1134"/>
        <end position="1143"/>
    </location>
</feature>
<dbReference type="GO" id="GO:0045087">
    <property type="term" value="P:innate immune response"/>
    <property type="evidence" value="ECO:0007669"/>
    <property type="project" value="UniProtKB-KW"/>
</dbReference>
<feature type="compositionally biased region" description="Polar residues" evidence="6">
    <location>
        <begin position="1100"/>
        <end position="1109"/>
    </location>
</feature>
<dbReference type="Pfam" id="PF02205">
    <property type="entry name" value="WH2"/>
    <property type="match status" value="1"/>
</dbReference>
<keyword evidence="7" id="KW-0732">Signal</keyword>
<comment type="similarity">
    <text evidence="2">Belongs to the N-acetylmuramoyl-L-alanine amidase 2 family.</text>
</comment>
<dbReference type="GO" id="GO:0008270">
    <property type="term" value="F:zinc ion binding"/>
    <property type="evidence" value="ECO:0007669"/>
    <property type="project" value="InterPro"/>
</dbReference>
<comment type="similarity">
    <text evidence="1">Belongs to the complex I NDUFA12 subunit family.</text>
</comment>
<evidence type="ECO:0000256" key="5">
    <source>
        <dbReference type="ARBA" id="ARBA00057187"/>
    </source>
</evidence>
<dbReference type="GO" id="GO:0008745">
    <property type="term" value="F:N-acetylmuramoyl-L-alanine amidase activity"/>
    <property type="evidence" value="ECO:0007669"/>
    <property type="project" value="InterPro"/>
</dbReference>
<evidence type="ECO:0000313" key="9">
    <source>
        <dbReference type="EMBL" id="KAH0809094.1"/>
    </source>
</evidence>
<feature type="region of interest" description="Disordered" evidence="6">
    <location>
        <begin position="1541"/>
        <end position="1616"/>
    </location>
</feature>
<dbReference type="EMBL" id="JABDTM020028349">
    <property type="protein sequence ID" value="KAH0809094.1"/>
    <property type="molecule type" value="Genomic_DNA"/>
</dbReference>
<feature type="compositionally biased region" description="Basic and acidic residues" evidence="6">
    <location>
        <begin position="1602"/>
        <end position="1616"/>
    </location>
</feature>
<feature type="compositionally biased region" description="Basic and acidic residues" evidence="6">
    <location>
        <begin position="1486"/>
        <end position="1514"/>
    </location>
</feature>
<feature type="region of interest" description="Disordered" evidence="6">
    <location>
        <begin position="1644"/>
        <end position="1715"/>
    </location>
</feature>
<feature type="chain" id="PRO_5035299405" description="WH2 domain-containing protein" evidence="7">
    <location>
        <begin position="17"/>
        <end position="1909"/>
    </location>
</feature>
<dbReference type="PANTHER" id="PTHR11022:SF77">
    <property type="entry name" value="PEPTIDOGLYCAN-RECOGNITION PROTEIN LB"/>
    <property type="match status" value="1"/>
</dbReference>
<dbReference type="InterPro" id="IPR002502">
    <property type="entry name" value="Amidase_domain"/>
</dbReference>
<dbReference type="Proteomes" id="UP000719412">
    <property type="component" value="Unassembled WGS sequence"/>
</dbReference>
<dbReference type="FunFam" id="3.40.80.10:FF:000001">
    <property type="entry name" value="Peptidoglycan recognition protein 1"/>
    <property type="match status" value="4"/>
</dbReference>
<evidence type="ECO:0000256" key="2">
    <source>
        <dbReference type="ARBA" id="ARBA00007553"/>
    </source>
</evidence>
<evidence type="ECO:0000256" key="6">
    <source>
        <dbReference type="SAM" id="MobiDB-lite"/>
    </source>
</evidence>
<feature type="compositionally biased region" description="Basic and acidic residues" evidence="6">
    <location>
        <begin position="1181"/>
        <end position="1190"/>
    </location>
</feature>
<keyword evidence="4" id="KW-0391">Immunity</keyword>
<evidence type="ECO:0000313" key="10">
    <source>
        <dbReference type="Proteomes" id="UP000719412"/>
    </source>
</evidence>
<dbReference type="InterPro" id="IPR036505">
    <property type="entry name" value="Amidase/PGRP_sf"/>
</dbReference>
<dbReference type="GO" id="GO:0003779">
    <property type="term" value="F:actin binding"/>
    <property type="evidence" value="ECO:0007669"/>
    <property type="project" value="InterPro"/>
</dbReference>
<evidence type="ECO:0000256" key="7">
    <source>
        <dbReference type="SAM" id="SignalP"/>
    </source>
</evidence>
<feature type="compositionally biased region" description="Acidic residues" evidence="6">
    <location>
        <begin position="1557"/>
        <end position="1578"/>
    </location>
</feature>
<dbReference type="GO" id="GO:0045271">
    <property type="term" value="C:respiratory chain complex I"/>
    <property type="evidence" value="ECO:0007669"/>
    <property type="project" value="InterPro"/>
</dbReference>
<feature type="compositionally biased region" description="Basic and acidic residues" evidence="6">
    <location>
        <begin position="1469"/>
        <end position="1478"/>
    </location>
</feature>
<dbReference type="GO" id="GO:0009253">
    <property type="term" value="P:peptidoglycan catabolic process"/>
    <property type="evidence" value="ECO:0007669"/>
    <property type="project" value="InterPro"/>
</dbReference>
<dbReference type="InterPro" id="IPR015510">
    <property type="entry name" value="PGRP"/>
</dbReference>
<feature type="compositionally biased region" description="Polar residues" evidence="6">
    <location>
        <begin position="1515"/>
        <end position="1524"/>
    </location>
</feature>
<dbReference type="SMART" id="SM00701">
    <property type="entry name" value="PGRP"/>
    <property type="match status" value="4"/>
</dbReference>
<dbReference type="Pfam" id="PF05071">
    <property type="entry name" value="NDUFA12"/>
    <property type="match status" value="1"/>
</dbReference>
<evidence type="ECO:0000259" key="8">
    <source>
        <dbReference type="PROSITE" id="PS51082"/>
    </source>
</evidence>